<name>A0A2Z7D2U8_9LAMI</name>
<keyword evidence="3" id="KW-1185">Reference proteome</keyword>
<dbReference type="AlphaFoldDB" id="A0A2Z7D2U8"/>
<accession>A0A2Z7D2U8</accession>
<protein>
    <submittedName>
        <fullName evidence="2">Uncharacterized protein</fullName>
    </submittedName>
</protein>
<feature type="transmembrane region" description="Helical" evidence="1">
    <location>
        <begin position="16"/>
        <end position="33"/>
    </location>
</feature>
<gene>
    <name evidence="2" type="ORF">F511_28237</name>
</gene>
<keyword evidence="1" id="KW-1133">Transmembrane helix</keyword>
<evidence type="ECO:0000313" key="3">
    <source>
        <dbReference type="Proteomes" id="UP000250235"/>
    </source>
</evidence>
<reference evidence="2 3" key="1">
    <citation type="journal article" date="2015" name="Proc. Natl. Acad. Sci. U.S.A.">
        <title>The resurrection genome of Boea hygrometrica: A blueprint for survival of dehydration.</title>
        <authorList>
            <person name="Xiao L."/>
            <person name="Yang G."/>
            <person name="Zhang L."/>
            <person name="Yang X."/>
            <person name="Zhao S."/>
            <person name="Ji Z."/>
            <person name="Zhou Q."/>
            <person name="Hu M."/>
            <person name="Wang Y."/>
            <person name="Chen M."/>
            <person name="Xu Y."/>
            <person name="Jin H."/>
            <person name="Xiao X."/>
            <person name="Hu G."/>
            <person name="Bao F."/>
            <person name="Hu Y."/>
            <person name="Wan P."/>
            <person name="Li L."/>
            <person name="Deng X."/>
            <person name="Kuang T."/>
            <person name="Xiang C."/>
            <person name="Zhu J.K."/>
            <person name="Oliver M.J."/>
            <person name="He Y."/>
        </authorList>
    </citation>
    <scope>NUCLEOTIDE SEQUENCE [LARGE SCALE GENOMIC DNA]</scope>
    <source>
        <strain evidence="3">cv. XS01</strain>
    </source>
</reference>
<keyword evidence="1" id="KW-0472">Membrane</keyword>
<organism evidence="2 3">
    <name type="scientific">Dorcoceras hygrometricum</name>
    <dbReference type="NCBI Taxonomy" id="472368"/>
    <lineage>
        <taxon>Eukaryota</taxon>
        <taxon>Viridiplantae</taxon>
        <taxon>Streptophyta</taxon>
        <taxon>Embryophyta</taxon>
        <taxon>Tracheophyta</taxon>
        <taxon>Spermatophyta</taxon>
        <taxon>Magnoliopsida</taxon>
        <taxon>eudicotyledons</taxon>
        <taxon>Gunneridae</taxon>
        <taxon>Pentapetalae</taxon>
        <taxon>asterids</taxon>
        <taxon>lamiids</taxon>
        <taxon>Lamiales</taxon>
        <taxon>Gesneriaceae</taxon>
        <taxon>Didymocarpoideae</taxon>
        <taxon>Trichosporeae</taxon>
        <taxon>Loxocarpinae</taxon>
        <taxon>Dorcoceras</taxon>
    </lineage>
</organism>
<sequence>MVPFWRDLVVENGVEMFLLFFVISDLVTSAGLMGDREIWFRVRYLFLLMRRRFVHCACFSAKICLSVSAEIWCLYVVVLELRADAGICFGETLPFYACARFGERIV</sequence>
<keyword evidence="1" id="KW-0812">Transmembrane</keyword>
<proteinExistence type="predicted"/>
<dbReference type="Proteomes" id="UP000250235">
    <property type="component" value="Unassembled WGS sequence"/>
</dbReference>
<evidence type="ECO:0000256" key="1">
    <source>
        <dbReference type="SAM" id="Phobius"/>
    </source>
</evidence>
<dbReference type="EMBL" id="KQ990077">
    <property type="protein sequence ID" value="KZV53713.1"/>
    <property type="molecule type" value="Genomic_DNA"/>
</dbReference>
<evidence type="ECO:0000313" key="2">
    <source>
        <dbReference type="EMBL" id="KZV53713.1"/>
    </source>
</evidence>